<evidence type="ECO:0000313" key="2">
    <source>
        <dbReference type="Proteomes" id="UP000178377"/>
    </source>
</evidence>
<organism evidence="1 2">
    <name type="scientific">Candidatus Doudnabacteria bacterium RIFCSPHIGHO2_01_FULL_50_11</name>
    <dbReference type="NCBI Taxonomy" id="1817828"/>
    <lineage>
        <taxon>Bacteria</taxon>
        <taxon>Candidatus Doudnaibacteriota</taxon>
    </lineage>
</organism>
<dbReference type="EMBL" id="MFEO01000033">
    <property type="protein sequence ID" value="OGE88447.1"/>
    <property type="molecule type" value="Genomic_DNA"/>
</dbReference>
<protein>
    <submittedName>
        <fullName evidence="1">Uncharacterized protein</fullName>
    </submittedName>
</protein>
<evidence type="ECO:0000313" key="1">
    <source>
        <dbReference type="EMBL" id="OGE88447.1"/>
    </source>
</evidence>
<reference evidence="1 2" key="1">
    <citation type="journal article" date="2016" name="Nat. Commun.">
        <title>Thousands of microbial genomes shed light on interconnected biogeochemical processes in an aquifer system.</title>
        <authorList>
            <person name="Anantharaman K."/>
            <person name="Brown C.T."/>
            <person name="Hug L.A."/>
            <person name="Sharon I."/>
            <person name="Castelle C.J."/>
            <person name="Probst A.J."/>
            <person name="Thomas B.C."/>
            <person name="Singh A."/>
            <person name="Wilkins M.J."/>
            <person name="Karaoz U."/>
            <person name="Brodie E.L."/>
            <person name="Williams K.H."/>
            <person name="Hubbard S.S."/>
            <person name="Banfield J.F."/>
        </authorList>
    </citation>
    <scope>NUCLEOTIDE SEQUENCE [LARGE SCALE GENOMIC DNA]</scope>
</reference>
<accession>A0A1F5PET0</accession>
<name>A0A1F5PET0_9BACT</name>
<dbReference type="STRING" id="1817828.A2722_00905"/>
<dbReference type="Proteomes" id="UP000178377">
    <property type="component" value="Unassembled WGS sequence"/>
</dbReference>
<proteinExistence type="predicted"/>
<dbReference type="AlphaFoldDB" id="A0A1F5PET0"/>
<sequence length="228" mass="26467">MIGEKEQVPELEQKQAFWNETMQNLDGTSDGLGLPIDEGIKETVTAFRVNQFPTDGSCEGHVEERFGKRIKLHPYVAVGFEEPSQRFIGDTELRDRIAKKFVISPDEIEGNDKAVREYWDYIQNHDVTETPEFLAVRAKNEELCRSAADILKAFYEQRRTPESLRLSIQGVGPAGHFRVEYEKESPQEVSEVDLEKFRLELAQQQEEMRTFSQYLKDRFFNPQSNQEN</sequence>
<comment type="caution">
    <text evidence="1">The sequence shown here is derived from an EMBL/GenBank/DDBJ whole genome shotgun (WGS) entry which is preliminary data.</text>
</comment>
<gene>
    <name evidence="1" type="ORF">A2722_00905</name>
</gene>